<evidence type="ECO:0000313" key="2">
    <source>
        <dbReference type="Proteomes" id="UP000784294"/>
    </source>
</evidence>
<keyword evidence="2" id="KW-1185">Reference proteome</keyword>
<comment type="caution">
    <text evidence="1">The sequence shown here is derived from an EMBL/GenBank/DDBJ whole genome shotgun (WGS) entry which is preliminary data.</text>
</comment>
<accession>A0A3S5B528</accession>
<dbReference type="OrthoDB" id="418242at2759"/>
<sequence>MKPSSTKASICLRGLVLYAVGRRVSKIVAGLASLIRLQPCKFSDTLVFRLSELGLSLPLHLIAPEPLGSSTSDPDQTHVRAGATGLLAYLTSRCRTTTTIDSDLGARSKGHVKPCSSYASRDGAKSLPSVTSFTLTIPANLSAHSSSDSEIPNSDNDLGERKPTLQQKLRSCTQNGDPVEAYQARLLAVCWVVQLQRACLSLIGSLYGQYEAHRKMIADELFTAINIGDSSHLQTESKPH</sequence>
<gene>
    <name evidence="1" type="ORF">PXEA_LOCUS6865</name>
</gene>
<evidence type="ECO:0000313" key="1">
    <source>
        <dbReference type="EMBL" id="VEL13425.1"/>
    </source>
</evidence>
<dbReference type="Proteomes" id="UP000784294">
    <property type="component" value="Unassembled WGS sequence"/>
</dbReference>
<dbReference type="AlphaFoldDB" id="A0A3S5B528"/>
<name>A0A3S5B528_9PLAT</name>
<protein>
    <submittedName>
        <fullName evidence="1">Uncharacterized protein</fullName>
    </submittedName>
</protein>
<organism evidence="1 2">
    <name type="scientific">Protopolystoma xenopodis</name>
    <dbReference type="NCBI Taxonomy" id="117903"/>
    <lineage>
        <taxon>Eukaryota</taxon>
        <taxon>Metazoa</taxon>
        <taxon>Spiralia</taxon>
        <taxon>Lophotrochozoa</taxon>
        <taxon>Platyhelminthes</taxon>
        <taxon>Monogenea</taxon>
        <taxon>Polyopisthocotylea</taxon>
        <taxon>Polystomatidea</taxon>
        <taxon>Polystomatidae</taxon>
        <taxon>Protopolystoma</taxon>
    </lineage>
</organism>
<reference evidence="1" key="1">
    <citation type="submission" date="2018-11" db="EMBL/GenBank/DDBJ databases">
        <authorList>
            <consortium name="Pathogen Informatics"/>
        </authorList>
    </citation>
    <scope>NUCLEOTIDE SEQUENCE</scope>
</reference>
<dbReference type="EMBL" id="CAAALY010017751">
    <property type="protein sequence ID" value="VEL13425.1"/>
    <property type="molecule type" value="Genomic_DNA"/>
</dbReference>
<proteinExistence type="predicted"/>